<feature type="domain" description="Amino acid permease/ SLC12A" evidence="6">
    <location>
        <begin position="27"/>
        <end position="412"/>
    </location>
</feature>
<feature type="transmembrane region" description="Helical" evidence="5">
    <location>
        <begin position="98"/>
        <end position="126"/>
    </location>
</feature>
<evidence type="ECO:0000256" key="2">
    <source>
        <dbReference type="ARBA" id="ARBA00022692"/>
    </source>
</evidence>
<keyword evidence="2 5" id="KW-0812">Transmembrane</keyword>
<proteinExistence type="predicted"/>
<evidence type="ECO:0000256" key="5">
    <source>
        <dbReference type="SAM" id="Phobius"/>
    </source>
</evidence>
<feature type="transmembrane region" description="Helical" evidence="5">
    <location>
        <begin position="206"/>
        <end position="225"/>
    </location>
</feature>
<dbReference type="AlphaFoldDB" id="A0A2S9XTJ6"/>
<protein>
    <submittedName>
        <fullName evidence="7">Putative amino acid permease YhdG</fullName>
    </submittedName>
</protein>
<dbReference type="Proteomes" id="UP000238823">
    <property type="component" value="Unassembled WGS sequence"/>
</dbReference>
<dbReference type="GO" id="GO:0055085">
    <property type="term" value="P:transmembrane transport"/>
    <property type="evidence" value="ECO:0007669"/>
    <property type="project" value="InterPro"/>
</dbReference>
<feature type="transmembrane region" description="Helical" evidence="5">
    <location>
        <begin position="291"/>
        <end position="314"/>
    </location>
</feature>
<dbReference type="PANTHER" id="PTHR42770:SF7">
    <property type="entry name" value="MEMBRANE PROTEIN"/>
    <property type="match status" value="1"/>
</dbReference>
<feature type="transmembrane region" description="Helical" evidence="5">
    <location>
        <begin position="418"/>
        <end position="434"/>
    </location>
</feature>
<evidence type="ECO:0000256" key="4">
    <source>
        <dbReference type="ARBA" id="ARBA00023136"/>
    </source>
</evidence>
<feature type="transmembrane region" description="Helical" evidence="5">
    <location>
        <begin position="165"/>
        <end position="186"/>
    </location>
</feature>
<keyword evidence="4 5" id="KW-0472">Membrane</keyword>
<feature type="transmembrane region" description="Helical" evidence="5">
    <location>
        <begin position="344"/>
        <end position="361"/>
    </location>
</feature>
<evidence type="ECO:0000313" key="8">
    <source>
        <dbReference type="Proteomes" id="UP000238823"/>
    </source>
</evidence>
<name>A0A2S9XTJ6_9BACT</name>
<evidence type="ECO:0000259" key="6">
    <source>
        <dbReference type="Pfam" id="PF00324"/>
    </source>
</evidence>
<sequence length="443" mass="45151">MSASTPETEPTAAPQAALARVVGVPGAVLMGLGSILGTGIFVSIGIAAGIVGPWVVLAVALAAVVALFNGLSSARLAASHPVSGGTYEYGYRYLNPTLGFSAGWMFLCAKSASAATAALGFAGYALINFGITDDRARVALAVGVVVGLTAIVAGGIQRSNRANTIIVLVTLGSLIVFVIAGLPSAVSGFSGQFTAWDGDSLEPSSLLHATALMFVAYTGYGRIATLGEEIREPSRSIPRAIVVTLIVSMALYVAVSFVAVGSLGAGPLADATQAAAAPLELAARGFGRTSVAWLIALGGVTAMLGVLLNLLLGLSRVVLAMARRGDMPSGLAVVSAPHSSPRRAVIGTGVLIAAITLVGSVKLAWSFSAFSVLVYYALTNLAALRLPADARGHTRWIPGLGLISCLGLAFWVEPMIWATGLGLIAVGLVWHTIGQRYRARAGT</sequence>
<comment type="caution">
    <text evidence="7">The sequence shown here is derived from an EMBL/GenBank/DDBJ whole genome shotgun (WGS) entry which is preliminary data.</text>
</comment>
<organism evidence="7 8">
    <name type="scientific">Enhygromyxa salina</name>
    <dbReference type="NCBI Taxonomy" id="215803"/>
    <lineage>
        <taxon>Bacteria</taxon>
        <taxon>Pseudomonadati</taxon>
        <taxon>Myxococcota</taxon>
        <taxon>Polyangia</taxon>
        <taxon>Nannocystales</taxon>
        <taxon>Nannocystaceae</taxon>
        <taxon>Enhygromyxa</taxon>
    </lineage>
</organism>
<dbReference type="PIRSF" id="PIRSF006060">
    <property type="entry name" value="AA_transporter"/>
    <property type="match status" value="1"/>
</dbReference>
<feature type="transmembrane region" description="Helical" evidence="5">
    <location>
        <begin position="138"/>
        <end position="156"/>
    </location>
</feature>
<dbReference type="GO" id="GO:0016020">
    <property type="term" value="C:membrane"/>
    <property type="evidence" value="ECO:0007669"/>
    <property type="project" value="UniProtKB-SubCell"/>
</dbReference>
<comment type="subcellular location">
    <subcellularLocation>
        <location evidence="1">Membrane</location>
        <topology evidence="1">Multi-pass membrane protein</topology>
    </subcellularLocation>
</comment>
<dbReference type="OrthoDB" id="127638at2"/>
<feature type="transmembrane region" description="Helical" evidence="5">
    <location>
        <begin position="21"/>
        <end position="48"/>
    </location>
</feature>
<feature type="transmembrane region" description="Helical" evidence="5">
    <location>
        <begin position="237"/>
        <end position="260"/>
    </location>
</feature>
<evidence type="ECO:0000313" key="7">
    <source>
        <dbReference type="EMBL" id="PRP96182.1"/>
    </source>
</evidence>
<dbReference type="PANTHER" id="PTHR42770">
    <property type="entry name" value="AMINO ACID TRANSPORTER-RELATED"/>
    <property type="match status" value="1"/>
</dbReference>
<evidence type="ECO:0000256" key="3">
    <source>
        <dbReference type="ARBA" id="ARBA00022989"/>
    </source>
</evidence>
<keyword evidence="3 5" id="KW-1133">Transmembrane helix</keyword>
<dbReference type="InterPro" id="IPR050367">
    <property type="entry name" value="APC_superfamily"/>
</dbReference>
<dbReference type="InterPro" id="IPR004841">
    <property type="entry name" value="AA-permease/SLC12A_dom"/>
</dbReference>
<evidence type="ECO:0000256" key="1">
    <source>
        <dbReference type="ARBA" id="ARBA00004141"/>
    </source>
</evidence>
<gene>
    <name evidence="7" type="primary">yhdG_2</name>
    <name evidence="7" type="ORF">ENSA7_69960</name>
</gene>
<dbReference type="RefSeq" id="WP_106093800.1">
    <property type="nucleotide sequence ID" value="NZ_PVNL01000135.1"/>
</dbReference>
<feature type="transmembrane region" description="Helical" evidence="5">
    <location>
        <begin position="54"/>
        <end position="77"/>
    </location>
</feature>
<dbReference type="Pfam" id="PF00324">
    <property type="entry name" value="AA_permease"/>
    <property type="match status" value="1"/>
</dbReference>
<dbReference type="EMBL" id="PVNL01000135">
    <property type="protein sequence ID" value="PRP96182.1"/>
    <property type="molecule type" value="Genomic_DNA"/>
</dbReference>
<reference evidence="7 8" key="1">
    <citation type="submission" date="2018-03" db="EMBL/GenBank/DDBJ databases">
        <title>Draft Genome Sequences of the Obligatory Marine Myxobacteria Enhygromyxa salina SWB007.</title>
        <authorList>
            <person name="Poehlein A."/>
            <person name="Moghaddam J.A."/>
            <person name="Harms H."/>
            <person name="Alanjari M."/>
            <person name="Koenig G.M."/>
            <person name="Daniel R."/>
            <person name="Schaeberle T.F."/>
        </authorList>
    </citation>
    <scope>NUCLEOTIDE SEQUENCE [LARGE SCALE GENOMIC DNA]</scope>
    <source>
        <strain evidence="7 8">SWB007</strain>
    </source>
</reference>
<accession>A0A2S9XTJ6</accession>
<dbReference type="Gene3D" id="1.20.1740.10">
    <property type="entry name" value="Amino acid/polyamine transporter I"/>
    <property type="match status" value="1"/>
</dbReference>